<dbReference type="AlphaFoldDB" id="A0A0B1P0I6"/>
<protein>
    <submittedName>
        <fullName evidence="11">Putative cytochrome p450 family protein</fullName>
    </submittedName>
</protein>
<dbReference type="SUPFAM" id="SSF48264">
    <property type="entry name" value="Cytochrome P450"/>
    <property type="match status" value="1"/>
</dbReference>
<comment type="similarity">
    <text evidence="2 9">Belongs to the cytochrome P450 family.</text>
</comment>
<keyword evidence="12" id="KW-1185">Reference proteome</keyword>
<dbReference type="PROSITE" id="PS00086">
    <property type="entry name" value="CYTOCHROME_P450"/>
    <property type="match status" value="1"/>
</dbReference>
<dbReference type="STRING" id="52586.A0A0B1P0I6"/>
<dbReference type="CDD" id="cd11063">
    <property type="entry name" value="CYP52"/>
    <property type="match status" value="1"/>
</dbReference>
<evidence type="ECO:0000256" key="6">
    <source>
        <dbReference type="ARBA" id="ARBA00023004"/>
    </source>
</evidence>
<dbReference type="InterPro" id="IPR002974">
    <property type="entry name" value="Cyt_P450_E_CYP52_ascomycetes"/>
</dbReference>
<evidence type="ECO:0000313" key="12">
    <source>
        <dbReference type="Proteomes" id="UP000030854"/>
    </source>
</evidence>
<evidence type="ECO:0000256" key="3">
    <source>
        <dbReference type="ARBA" id="ARBA00022617"/>
    </source>
</evidence>
<evidence type="ECO:0000256" key="4">
    <source>
        <dbReference type="ARBA" id="ARBA00022723"/>
    </source>
</evidence>
<comment type="caution">
    <text evidence="11">The sequence shown here is derived from an EMBL/GenBank/DDBJ whole genome shotgun (WGS) entry which is preliminary data.</text>
</comment>
<dbReference type="InterPro" id="IPR036396">
    <property type="entry name" value="Cyt_P450_sf"/>
</dbReference>
<dbReference type="PRINTS" id="PR00464">
    <property type="entry name" value="EP450II"/>
</dbReference>
<keyword evidence="6 8" id="KW-0408">Iron</keyword>
<dbReference type="Proteomes" id="UP000030854">
    <property type="component" value="Unassembled WGS sequence"/>
</dbReference>
<proteinExistence type="inferred from homology"/>
<dbReference type="PRINTS" id="PR00385">
    <property type="entry name" value="P450"/>
</dbReference>
<sequence length="524" mass="60513">MQLPQTLVTAIWACVAYLVYVVVTKYFRSRRIARLARELGCEKPRMMKNKFPLGIDLALRAIYADKHQIYPVDSVKRLYEMDGPTYEMNLLGMSIISTSDEENIKAMLAVQFKDFDLGDCRRGSFWPLLGDGIFTQDGPAWEHSRALLRPQFAREQISNLKLEETHVQNMMRALETLTPINSEGWIEDVDIQVLFFRLTLDSATEFLFGKSVDSQVLLLRECKDEFSQNLGSFASAFDKAQLALSKRAHFGDLYWTVSPKGFKEACRKCHEFIDHFVYEALAKEPNEKINETERNYVFLEALIEETRDPLALRSQLLNVLLAGRDTTASLLSWLFFLLSQDPVRYKKLRDIVIKEFGTYDNPRNITFASMKACQYLQYCNSESLRLYPPVPMNGRVAKKDTTLPRGGGKDRKSKIFIPKGQLIEYSVHVMHRRKDIWGEDAEEFNPERWIGRKVGWEFLPFNGGPRICVGQQFALTEASYVTIRLLQRFDSMHSNDMDPFVRHNMTLTNCNGRGVRVRAHTVFK</sequence>
<dbReference type="InterPro" id="IPR002402">
    <property type="entry name" value="Cyt_P450_E_grp-II"/>
</dbReference>
<dbReference type="HOGENOM" id="CLU_001570_27_0_1"/>
<dbReference type="InterPro" id="IPR017972">
    <property type="entry name" value="Cyt_P450_CS"/>
</dbReference>
<feature type="transmembrane region" description="Helical" evidence="10">
    <location>
        <begin position="6"/>
        <end position="27"/>
    </location>
</feature>
<dbReference type="Pfam" id="PF00067">
    <property type="entry name" value="p450"/>
    <property type="match status" value="1"/>
</dbReference>
<organism evidence="11 12">
    <name type="scientific">Uncinula necator</name>
    <name type="common">Grape powdery mildew</name>
    <dbReference type="NCBI Taxonomy" id="52586"/>
    <lineage>
        <taxon>Eukaryota</taxon>
        <taxon>Fungi</taxon>
        <taxon>Dikarya</taxon>
        <taxon>Ascomycota</taxon>
        <taxon>Pezizomycotina</taxon>
        <taxon>Leotiomycetes</taxon>
        <taxon>Erysiphales</taxon>
        <taxon>Erysiphaceae</taxon>
        <taxon>Erysiphe</taxon>
    </lineage>
</organism>
<comment type="cofactor">
    <cofactor evidence="1 8">
        <name>heme</name>
        <dbReference type="ChEBI" id="CHEBI:30413"/>
    </cofactor>
</comment>
<evidence type="ECO:0000256" key="10">
    <source>
        <dbReference type="SAM" id="Phobius"/>
    </source>
</evidence>
<dbReference type="InterPro" id="IPR001128">
    <property type="entry name" value="Cyt_P450"/>
</dbReference>
<evidence type="ECO:0000313" key="11">
    <source>
        <dbReference type="EMBL" id="KHJ30426.1"/>
    </source>
</evidence>
<dbReference type="Gene3D" id="1.10.630.10">
    <property type="entry name" value="Cytochrome P450"/>
    <property type="match status" value="1"/>
</dbReference>
<gene>
    <name evidence="11" type="ORF">EV44_g0475</name>
</gene>
<dbReference type="GO" id="GO:0005506">
    <property type="term" value="F:iron ion binding"/>
    <property type="evidence" value="ECO:0007669"/>
    <property type="project" value="InterPro"/>
</dbReference>
<keyword evidence="3 8" id="KW-0349">Heme</keyword>
<dbReference type="GO" id="GO:0016712">
    <property type="term" value="F:oxidoreductase activity, acting on paired donors, with incorporation or reduction of molecular oxygen, reduced flavin or flavoprotein as one donor, and incorporation of one atom of oxygen"/>
    <property type="evidence" value="ECO:0007669"/>
    <property type="project" value="InterPro"/>
</dbReference>
<keyword evidence="4 8" id="KW-0479">Metal-binding</keyword>
<dbReference type="InterPro" id="IPR047146">
    <property type="entry name" value="Cyt_P450_E_CYP52_fungi"/>
</dbReference>
<evidence type="ECO:0000256" key="9">
    <source>
        <dbReference type="RuleBase" id="RU000461"/>
    </source>
</evidence>
<dbReference type="PRINTS" id="PR01239">
    <property type="entry name" value="EP450IICYP52"/>
</dbReference>
<keyword evidence="10" id="KW-1133">Transmembrane helix</keyword>
<name>A0A0B1P0I6_UNCNE</name>
<evidence type="ECO:0000256" key="5">
    <source>
        <dbReference type="ARBA" id="ARBA00023002"/>
    </source>
</evidence>
<keyword evidence="5 9" id="KW-0560">Oxidoreductase</keyword>
<evidence type="ECO:0000256" key="2">
    <source>
        <dbReference type="ARBA" id="ARBA00010617"/>
    </source>
</evidence>
<dbReference type="PANTHER" id="PTHR24287">
    <property type="entry name" value="P450, PUTATIVE (EUROFUNG)-RELATED"/>
    <property type="match status" value="1"/>
</dbReference>
<evidence type="ECO:0000256" key="8">
    <source>
        <dbReference type="PIRSR" id="PIRSR602402-1"/>
    </source>
</evidence>
<reference evidence="11 12" key="1">
    <citation type="journal article" date="2014" name="BMC Genomics">
        <title>Adaptive genomic structural variation in the grape powdery mildew pathogen, Erysiphe necator.</title>
        <authorList>
            <person name="Jones L."/>
            <person name="Riaz S."/>
            <person name="Morales-Cruz A."/>
            <person name="Amrine K.C."/>
            <person name="McGuire B."/>
            <person name="Gubler W.D."/>
            <person name="Walker M.A."/>
            <person name="Cantu D."/>
        </authorList>
    </citation>
    <scope>NUCLEOTIDE SEQUENCE [LARGE SCALE GENOMIC DNA]</scope>
    <source>
        <strain evidence="12">c</strain>
    </source>
</reference>
<dbReference type="GO" id="GO:0020037">
    <property type="term" value="F:heme binding"/>
    <property type="evidence" value="ECO:0007669"/>
    <property type="project" value="InterPro"/>
</dbReference>
<dbReference type="PANTHER" id="PTHR24287:SF1">
    <property type="entry name" value="P450, PUTATIVE (EUROFUNG)-RELATED"/>
    <property type="match status" value="1"/>
</dbReference>
<keyword evidence="10" id="KW-0472">Membrane</keyword>
<keyword evidence="10" id="KW-0812">Transmembrane</keyword>
<dbReference type="OMA" id="VPEHYEH"/>
<dbReference type="EMBL" id="JNVN01004277">
    <property type="protein sequence ID" value="KHJ30426.1"/>
    <property type="molecule type" value="Genomic_DNA"/>
</dbReference>
<keyword evidence="7 9" id="KW-0503">Monooxygenase</keyword>
<feature type="binding site" description="axial binding residue" evidence="8">
    <location>
        <position position="468"/>
    </location>
    <ligand>
        <name>heme</name>
        <dbReference type="ChEBI" id="CHEBI:30413"/>
    </ligand>
    <ligandPart>
        <name>Fe</name>
        <dbReference type="ChEBI" id="CHEBI:18248"/>
    </ligandPart>
</feature>
<evidence type="ECO:0000256" key="7">
    <source>
        <dbReference type="ARBA" id="ARBA00023033"/>
    </source>
</evidence>
<evidence type="ECO:0000256" key="1">
    <source>
        <dbReference type="ARBA" id="ARBA00001971"/>
    </source>
</evidence>
<accession>A0A0B1P0I6</accession>